<organism evidence="1 2">
    <name type="scientific">Caenibius tardaugens NBRC 16725</name>
    <dbReference type="NCBI Taxonomy" id="1219035"/>
    <lineage>
        <taxon>Bacteria</taxon>
        <taxon>Pseudomonadati</taxon>
        <taxon>Pseudomonadota</taxon>
        <taxon>Alphaproteobacteria</taxon>
        <taxon>Sphingomonadales</taxon>
        <taxon>Erythrobacteraceae</taxon>
        <taxon>Caenibius</taxon>
    </lineage>
</organism>
<sequence>MDIAGALYDLRLSWAHVQDAAGFYLRVSIWLYGRLGRPPGRSYALTLSVSFSTEIGTDETHDN</sequence>
<accession>U2YKD5</accession>
<reference evidence="1 2" key="1">
    <citation type="submission" date="2013-09" db="EMBL/GenBank/DDBJ databases">
        <title>Whole genome shotgun sequence of Novosphingobium tardaugens NBRC 16725.</title>
        <authorList>
            <person name="Isaki S."/>
            <person name="Hosoyama A."/>
            <person name="Tsuchikane K."/>
            <person name="Katsumata H."/>
            <person name="Ando Y."/>
            <person name="Yamazaki S."/>
            <person name="Fujita N."/>
        </authorList>
    </citation>
    <scope>NUCLEOTIDE SEQUENCE [LARGE SCALE GENOMIC DNA]</scope>
    <source>
        <strain evidence="1 2">NBRC 16725</strain>
    </source>
</reference>
<dbReference type="AlphaFoldDB" id="U2YKD5"/>
<gene>
    <name evidence="1" type="ORF">NT2_04_04230</name>
</gene>
<dbReference type="Proteomes" id="UP000016568">
    <property type="component" value="Unassembled WGS sequence"/>
</dbReference>
<dbReference type="EMBL" id="BASZ01000004">
    <property type="protein sequence ID" value="GAD49010.1"/>
    <property type="molecule type" value="Genomic_DNA"/>
</dbReference>
<proteinExistence type="predicted"/>
<keyword evidence="2" id="KW-1185">Reference proteome</keyword>
<comment type="caution">
    <text evidence="1">The sequence shown here is derived from an EMBL/GenBank/DDBJ whole genome shotgun (WGS) entry which is preliminary data.</text>
</comment>
<evidence type="ECO:0000313" key="2">
    <source>
        <dbReference type="Proteomes" id="UP000016568"/>
    </source>
</evidence>
<evidence type="ECO:0000313" key="1">
    <source>
        <dbReference type="EMBL" id="GAD49010.1"/>
    </source>
</evidence>
<name>U2YKD5_9SPHN</name>
<protein>
    <submittedName>
        <fullName evidence="1">Uncharacterized protein</fullName>
    </submittedName>
</protein>